<dbReference type="EMBL" id="VLPL01000003">
    <property type="protein sequence ID" value="TSJ45569.1"/>
    <property type="molecule type" value="Genomic_DNA"/>
</dbReference>
<dbReference type="GO" id="GO:0009245">
    <property type="term" value="P:lipid A biosynthetic process"/>
    <property type="evidence" value="ECO:0007669"/>
    <property type="project" value="TreeGrafter"/>
</dbReference>
<dbReference type="GO" id="GO:0009244">
    <property type="term" value="P:lipopolysaccharide core region biosynthetic process"/>
    <property type="evidence" value="ECO:0007669"/>
    <property type="project" value="UniProtKB-UniRule"/>
</dbReference>
<comment type="similarity">
    <text evidence="8">Belongs to the glycosyltransferase group 1 family.</text>
</comment>
<dbReference type="Gene3D" id="3.40.50.2000">
    <property type="entry name" value="Glycogen Phosphorylase B"/>
    <property type="match status" value="1"/>
</dbReference>
<evidence type="ECO:0000256" key="4">
    <source>
        <dbReference type="ARBA" id="ARBA00022679"/>
    </source>
</evidence>
<dbReference type="PANTHER" id="PTHR42755:SF1">
    <property type="entry name" value="3-DEOXY-D-MANNO-OCTULOSONIC ACID TRANSFERASE, MITOCHONDRIAL-RELATED"/>
    <property type="match status" value="1"/>
</dbReference>
<evidence type="ECO:0000256" key="8">
    <source>
        <dbReference type="RuleBase" id="RU365103"/>
    </source>
</evidence>
<dbReference type="OrthoDB" id="9789797at2"/>
<dbReference type="Proteomes" id="UP000316008">
    <property type="component" value="Unassembled WGS sequence"/>
</dbReference>
<organism evidence="10 11">
    <name type="scientific">Fluviicola chungangensis</name>
    <dbReference type="NCBI Taxonomy" id="2597671"/>
    <lineage>
        <taxon>Bacteria</taxon>
        <taxon>Pseudomonadati</taxon>
        <taxon>Bacteroidota</taxon>
        <taxon>Flavobacteriia</taxon>
        <taxon>Flavobacteriales</taxon>
        <taxon>Crocinitomicaceae</taxon>
        <taxon>Fluviicola</taxon>
    </lineage>
</organism>
<evidence type="ECO:0000313" key="10">
    <source>
        <dbReference type="EMBL" id="TSJ45569.1"/>
    </source>
</evidence>
<proteinExistence type="inferred from homology"/>
<evidence type="ECO:0000256" key="7">
    <source>
        <dbReference type="PIRSR" id="PIRSR639901-1"/>
    </source>
</evidence>
<evidence type="ECO:0000313" key="11">
    <source>
        <dbReference type="Proteomes" id="UP000316008"/>
    </source>
</evidence>
<evidence type="ECO:0000256" key="3">
    <source>
        <dbReference type="ARBA" id="ARBA00019077"/>
    </source>
</evidence>
<keyword evidence="8" id="KW-0472">Membrane</keyword>
<feature type="domain" description="3-deoxy-D-manno-octulosonic-acid transferase N-terminal" evidence="9">
    <location>
        <begin position="43"/>
        <end position="205"/>
    </location>
</feature>
<dbReference type="GO" id="GO:0043842">
    <property type="term" value="F:Kdo transferase activity"/>
    <property type="evidence" value="ECO:0007669"/>
    <property type="project" value="UniProtKB-EC"/>
</dbReference>
<comment type="subcellular location">
    <subcellularLocation>
        <location evidence="8">Cell membrane</location>
    </subcellularLocation>
</comment>
<dbReference type="GO" id="GO:0005886">
    <property type="term" value="C:plasma membrane"/>
    <property type="evidence" value="ECO:0007669"/>
    <property type="project" value="UniProtKB-SubCell"/>
</dbReference>
<comment type="function">
    <text evidence="8">Involved in lipopolysaccharide (LPS) biosynthesis. Catalyzes the transfer of 3-deoxy-D-manno-octulosonate (Kdo) residue(s) from CMP-Kdo to lipid IV(A), the tetraacyldisaccharide-1,4'-bisphosphate precursor of lipid A.</text>
</comment>
<dbReference type="InterPro" id="IPR038107">
    <property type="entry name" value="Glycos_transf_N_sf"/>
</dbReference>
<keyword evidence="4 8" id="KW-0808">Transferase</keyword>
<dbReference type="SUPFAM" id="SSF53756">
    <property type="entry name" value="UDP-Glycosyltransferase/glycogen phosphorylase"/>
    <property type="match status" value="1"/>
</dbReference>
<evidence type="ECO:0000259" key="9">
    <source>
        <dbReference type="Pfam" id="PF04413"/>
    </source>
</evidence>
<comment type="caution">
    <text evidence="10">The sequence shown here is derived from an EMBL/GenBank/DDBJ whole genome shotgun (WGS) entry which is preliminary data.</text>
</comment>
<keyword evidence="8" id="KW-1003">Cell membrane</keyword>
<feature type="active site" description="Proton acceptor" evidence="7">
    <location>
        <position position="58"/>
    </location>
</feature>
<evidence type="ECO:0000256" key="6">
    <source>
        <dbReference type="ARBA" id="ARBA00049183"/>
    </source>
</evidence>
<comment type="catalytic activity">
    <reaction evidence="6 8">
        <text>lipid IVA (E. coli) + CMP-3-deoxy-beta-D-manno-octulosonate = alpha-Kdo-(2-&gt;6)-lipid IVA (E. coli) + CMP + H(+)</text>
        <dbReference type="Rhea" id="RHEA:28066"/>
        <dbReference type="ChEBI" id="CHEBI:15378"/>
        <dbReference type="ChEBI" id="CHEBI:58603"/>
        <dbReference type="ChEBI" id="CHEBI:60364"/>
        <dbReference type="ChEBI" id="CHEBI:60377"/>
        <dbReference type="ChEBI" id="CHEBI:85987"/>
        <dbReference type="EC" id="2.4.99.12"/>
    </reaction>
</comment>
<comment type="pathway">
    <text evidence="1 8">Bacterial outer membrane biogenesis; LPS core biosynthesis.</text>
</comment>
<accession>A0A556N0J9</accession>
<reference evidence="10 11" key="1">
    <citation type="submission" date="2019-07" db="EMBL/GenBank/DDBJ databases">
        <authorList>
            <person name="Huq M.A."/>
        </authorList>
    </citation>
    <scope>NUCLEOTIDE SEQUENCE [LARGE SCALE GENOMIC DNA]</scope>
    <source>
        <strain evidence="10 11">MAH-3</strain>
    </source>
</reference>
<dbReference type="AlphaFoldDB" id="A0A556N0J9"/>
<evidence type="ECO:0000256" key="2">
    <source>
        <dbReference type="ARBA" id="ARBA00012621"/>
    </source>
</evidence>
<sequence>MRLFYGFGIRAFYAVMWLASWFHPKAKKWILGRRIPLKTFHVPANKQVVWFHCASLGEFDQGLPVMNAYKEAHPESFLIVTFFSPSGMEFYQKREHQVDLALYLPLDTKIKARKFVDHFHPKMVFFVKYEFWYNHLKCARRKGAKIYGVSSLFRPGHRFFKWYGGFFRKALRLFDHFYAQDQRSKELLNSIGIDQVTVTGDTRYDRMIAVKERSRENEIIRSFVEEKPVLILGSSWTIDEEILIPALFELRQKFKIIIAPHDISEKHIEQISAEFDYEVERYTEFQNLGGDILILDTIGQLTNAYQYADLAYVGGGFTGKLHNILEPGAFGIPIFFGPKFARFPEAQLFLDHEVAFTIEDSFSFEKAVEEALGKRALINERLAEIFARNQGAAKKIISSLN</sequence>
<dbReference type="Gene3D" id="3.40.50.11720">
    <property type="entry name" value="3-Deoxy-D-manno-octulosonic-acid transferase, N-terminal domain"/>
    <property type="match status" value="1"/>
</dbReference>
<name>A0A556N0J9_9FLAO</name>
<keyword evidence="11" id="KW-1185">Reference proteome</keyword>
<evidence type="ECO:0000256" key="5">
    <source>
        <dbReference type="ARBA" id="ARBA00031445"/>
    </source>
</evidence>
<dbReference type="InterPro" id="IPR039901">
    <property type="entry name" value="Kdotransferase"/>
</dbReference>
<dbReference type="EC" id="2.4.99.12" evidence="2 8"/>
<dbReference type="Pfam" id="PF04413">
    <property type="entry name" value="Glycos_transf_N"/>
    <property type="match status" value="1"/>
</dbReference>
<dbReference type="InterPro" id="IPR007507">
    <property type="entry name" value="Glycos_transf_N"/>
</dbReference>
<protein>
    <recommendedName>
        <fullName evidence="3 8">3-deoxy-D-manno-octulosonic acid transferase</fullName>
        <shortName evidence="8">Kdo transferase</shortName>
        <ecNumber evidence="2 8">2.4.99.12</ecNumber>
    </recommendedName>
    <alternativeName>
        <fullName evidence="5 8">Lipid IV(A) 3-deoxy-D-manno-octulosonic acid transferase</fullName>
    </alternativeName>
</protein>
<keyword evidence="8" id="KW-0448">Lipopolysaccharide biosynthesis</keyword>
<dbReference type="PANTHER" id="PTHR42755">
    <property type="entry name" value="3-DEOXY-MANNO-OCTULOSONATE CYTIDYLYLTRANSFERASE"/>
    <property type="match status" value="1"/>
</dbReference>
<dbReference type="UniPathway" id="UPA00958"/>
<dbReference type="RefSeq" id="WP_144332525.1">
    <property type="nucleotide sequence ID" value="NZ_VLPL01000003.1"/>
</dbReference>
<gene>
    <name evidence="10" type="ORF">FO442_07385</name>
</gene>
<evidence type="ECO:0000256" key="1">
    <source>
        <dbReference type="ARBA" id="ARBA00004713"/>
    </source>
</evidence>